<dbReference type="RefSeq" id="WP_106206690.1">
    <property type="nucleotide sequence ID" value="NZ_PVTD01000009.1"/>
</dbReference>
<dbReference type="Gene3D" id="1.25.40.10">
    <property type="entry name" value="Tetratricopeptide repeat domain"/>
    <property type="match status" value="1"/>
</dbReference>
<name>A0A2T0RJU8_9RHOB</name>
<protein>
    <submittedName>
        <fullName evidence="1">TolB-like protein</fullName>
    </submittedName>
</protein>
<dbReference type="InterPro" id="IPR019734">
    <property type="entry name" value="TPR_rpt"/>
</dbReference>
<reference evidence="1 2" key="1">
    <citation type="submission" date="2018-03" db="EMBL/GenBank/DDBJ databases">
        <title>Genomic Encyclopedia of Archaeal and Bacterial Type Strains, Phase II (KMG-II): from individual species to whole genera.</title>
        <authorList>
            <person name="Goeker M."/>
        </authorList>
    </citation>
    <scope>NUCLEOTIDE SEQUENCE [LARGE SCALE GENOMIC DNA]</scope>
    <source>
        <strain evidence="1 2">DSM 29328</strain>
    </source>
</reference>
<dbReference type="Gene3D" id="1.10.10.10">
    <property type="entry name" value="Winged helix-like DNA-binding domain superfamily/Winged helix DNA-binding domain"/>
    <property type="match status" value="1"/>
</dbReference>
<evidence type="ECO:0000313" key="2">
    <source>
        <dbReference type="Proteomes" id="UP000239480"/>
    </source>
</evidence>
<dbReference type="SUPFAM" id="SSF48452">
    <property type="entry name" value="TPR-like"/>
    <property type="match status" value="1"/>
</dbReference>
<dbReference type="EMBL" id="PVTD01000009">
    <property type="protein sequence ID" value="PRY21465.1"/>
    <property type="molecule type" value="Genomic_DNA"/>
</dbReference>
<dbReference type="InterPro" id="IPR011990">
    <property type="entry name" value="TPR-like_helical_dom_sf"/>
</dbReference>
<evidence type="ECO:0000313" key="1">
    <source>
        <dbReference type="EMBL" id="PRY21465.1"/>
    </source>
</evidence>
<organism evidence="1 2">
    <name type="scientific">Aliiruegeria haliotis</name>
    <dbReference type="NCBI Taxonomy" id="1280846"/>
    <lineage>
        <taxon>Bacteria</taxon>
        <taxon>Pseudomonadati</taxon>
        <taxon>Pseudomonadota</taxon>
        <taxon>Alphaproteobacteria</taxon>
        <taxon>Rhodobacterales</taxon>
        <taxon>Roseobacteraceae</taxon>
        <taxon>Aliiruegeria</taxon>
    </lineage>
</organism>
<sequence>MLAYLSHQDGQRAERGALADLLWSDRSEPQARASLRQELSVLKRTLPDGVIAADRQAVWLHPDRIACVEGSGTFLQGFDLPSEGFEDWLRTRRAALDDTSPQPAMDIAGGRHDRPSLAVLPFEELGGQEGDMFAEGVVEEITGALSRVQAFHVIARQSAFALRGQVLSAPETAEALGTDYLLEGSVRRSGLRVRISVQLVRGHDGYTLWSERFDDRLDDLFDLQDRIATQVAGHLAPNLRTAEILRAGHTPPESRSAYELLLTALPHFWVHDPAENDRAIAMLDAALAKAPDFGAALAQRAWCHAHRCCYLWTLEPETARDAASADFAAALPLVGDHAPSLTALSAAAAMAVKDNATAEDLARRALDIDPNNAWGWLRMGWIACYLARPEEGLSHFDRAEMLSPLDPFLFNIDFGRAACLRSIKEYDAAVAMIEKGLRAAPRAVWAYRMLFGTLWLKGDREGAIQAGRKWLAAHPGLSREVILQGLPDWDHDPDYLDLLARFDELIPER</sequence>
<comment type="caution">
    <text evidence="1">The sequence shown here is derived from an EMBL/GenBank/DDBJ whole genome shotgun (WGS) entry which is preliminary data.</text>
</comment>
<dbReference type="Gene3D" id="3.40.50.10070">
    <property type="entry name" value="TolB, N-terminal domain"/>
    <property type="match status" value="1"/>
</dbReference>
<dbReference type="AlphaFoldDB" id="A0A2T0RJU8"/>
<dbReference type="Proteomes" id="UP000239480">
    <property type="component" value="Unassembled WGS sequence"/>
</dbReference>
<proteinExistence type="predicted"/>
<dbReference type="InterPro" id="IPR036388">
    <property type="entry name" value="WH-like_DNA-bd_sf"/>
</dbReference>
<dbReference type="SMART" id="SM00028">
    <property type="entry name" value="TPR"/>
    <property type="match status" value="3"/>
</dbReference>
<keyword evidence="2" id="KW-1185">Reference proteome</keyword>
<accession>A0A2T0RJU8</accession>
<gene>
    <name evidence="1" type="ORF">CLV78_10978</name>
</gene>